<organism evidence="3">
    <name type="scientific">Anthurium amnicola</name>
    <dbReference type="NCBI Taxonomy" id="1678845"/>
    <lineage>
        <taxon>Eukaryota</taxon>
        <taxon>Viridiplantae</taxon>
        <taxon>Streptophyta</taxon>
        <taxon>Embryophyta</taxon>
        <taxon>Tracheophyta</taxon>
        <taxon>Spermatophyta</taxon>
        <taxon>Magnoliopsida</taxon>
        <taxon>Liliopsida</taxon>
        <taxon>Araceae</taxon>
        <taxon>Pothoideae</taxon>
        <taxon>Potheae</taxon>
        <taxon>Anthurium</taxon>
    </lineage>
</organism>
<name>A0A1D1YJE9_9ARAE</name>
<dbReference type="InterPro" id="IPR032675">
    <property type="entry name" value="LRR_dom_sf"/>
</dbReference>
<feature type="compositionally biased region" description="Basic and acidic residues" evidence="1">
    <location>
        <begin position="398"/>
        <end position="407"/>
    </location>
</feature>
<dbReference type="InterPro" id="IPR001810">
    <property type="entry name" value="F-box_dom"/>
</dbReference>
<dbReference type="SUPFAM" id="SSF81383">
    <property type="entry name" value="F-box domain"/>
    <property type="match status" value="1"/>
</dbReference>
<sequence>AAQGPSRWPWPKSSSKDSQKEMRDRISDLPDELLLLILSLLPTTKLRASTSLLSRRWRHLWTHCPALDLRWLDRHRASDPRVVDHCVRLCRAATLRRFVADIALLPEELDGGDGEHLVEEARRRLDRWVRFAAGKSVEELSLRFFWDMPFLEPPPSLLDCGRSLTSLQLQDCDLARFPCKAGGFPSLRTLHLFATILPDEKLPHLLAMCPLLETLWLHCCRHLGSAEVSSAANPRLKHLRIAGVFRAVVDVPDLSSFHFTQSFVATLTLKGRPRLREAALHSRHWNTHWSKRAWRTTMSAIADVQVLSVNSWFFEFMAKAGIGGDGKLGFRNLRELLWEEDSITDANLEAFFSFVHGCPQLEKLYVNIHHLEGIFMEHKPRYSFHEDTDDDEQPPGDPSRHQRRVGEEPLEEPTGENLALPRLRSAAVIQFSNRRGGMRLAELLLRESPVLERVTLHLRPEQVTEEGAIREEVAGLQRASLGAEIASETSRRSSHPRVDDLLSWEHPWTWCWIPPMWRSSLRRSCGLPTAVSSAVHGCSCGQGQVGSSSS</sequence>
<dbReference type="AlphaFoldDB" id="A0A1D1YJE9"/>
<gene>
    <name evidence="3" type="primary">At5g56420_2</name>
    <name evidence="3" type="ORF">g.86483</name>
</gene>
<evidence type="ECO:0000259" key="2">
    <source>
        <dbReference type="PROSITE" id="PS50181"/>
    </source>
</evidence>
<evidence type="ECO:0000313" key="3">
    <source>
        <dbReference type="EMBL" id="JAT54762.1"/>
    </source>
</evidence>
<dbReference type="PROSITE" id="PS50181">
    <property type="entry name" value="FBOX"/>
    <property type="match status" value="1"/>
</dbReference>
<dbReference type="PANTHER" id="PTHR34145:SF65">
    <property type="entry name" value="FBD DOMAIN-CONTAINING PROTEIN"/>
    <property type="match status" value="1"/>
</dbReference>
<dbReference type="SMART" id="SM00256">
    <property type="entry name" value="FBOX"/>
    <property type="match status" value="1"/>
</dbReference>
<dbReference type="InterPro" id="IPR036047">
    <property type="entry name" value="F-box-like_dom_sf"/>
</dbReference>
<feature type="compositionally biased region" description="Low complexity" evidence="1">
    <location>
        <begin position="1"/>
        <end position="13"/>
    </location>
</feature>
<dbReference type="InterPro" id="IPR055411">
    <property type="entry name" value="LRR_FXL15/At3g58940/PEG3-like"/>
</dbReference>
<feature type="domain" description="F-box" evidence="2">
    <location>
        <begin position="23"/>
        <end position="74"/>
    </location>
</feature>
<dbReference type="SUPFAM" id="SSF52047">
    <property type="entry name" value="RNI-like"/>
    <property type="match status" value="1"/>
</dbReference>
<dbReference type="PANTHER" id="PTHR34145">
    <property type="entry name" value="OS02G0105600 PROTEIN"/>
    <property type="match status" value="1"/>
</dbReference>
<evidence type="ECO:0000256" key="1">
    <source>
        <dbReference type="SAM" id="MobiDB-lite"/>
    </source>
</evidence>
<dbReference type="EMBL" id="GDJX01013174">
    <property type="protein sequence ID" value="JAT54762.1"/>
    <property type="molecule type" value="Transcribed_RNA"/>
</dbReference>
<feature type="region of interest" description="Disordered" evidence="1">
    <location>
        <begin position="384"/>
        <end position="417"/>
    </location>
</feature>
<dbReference type="InterPro" id="IPR053772">
    <property type="entry name" value="At1g61320/At1g61330-like"/>
</dbReference>
<proteinExistence type="predicted"/>
<protein>
    <submittedName>
        <fullName evidence="3">F-box/FBD/LRR-repeat protein At5g56420</fullName>
    </submittedName>
</protein>
<dbReference type="Pfam" id="PF00646">
    <property type="entry name" value="F-box"/>
    <property type="match status" value="1"/>
</dbReference>
<dbReference type="Gene3D" id="1.20.1280.50">
    <property type="match status" value="1"/>
</dbReference>
<dbReference type="Pfam" id="PF24758">
    <property type="entry name" value="LRR_At5g56370"/>
    <property type="match status" value="1"/>
</dbReference>
<feature type="non-terminal residue" evidence="3">
    <location>
        <position position="1"/>
    </location>
</feature>
<accession>A0A1D1YJE9</accession>
<dbReference type="Gene3D" id="3.80.10.10">
    <property type="entry name" value="Ribonuclease Inhibitor"/>
    <property type="match status" value="1"/>
</dbReference>
<feature type="region of interest" description="Disordered" evidence="1">
    <location>
        <begin position="1"/>
        <end position="22"/>
    </location>
</feature>
<reference evidence="3" key="1">
    <citation type="submission" date="2015-07" db="EMBL/GenBank/DDBJ databases">
        <title>Transcriptome Assembly of Anthurium amnicola.</title>
        <authorList>
            <person name="Suzuki J."/>
        </authorList>
    </citation>
    <scope>NUCLEOTIDE SEQUENCE</scope>
</reference>